<evidence type="ECO:0000256" key="5">
    <source>
        <dbReference type="ARBA" id="ARBA00023204"/>
    </source>
</evidence>
<dbReference type="GO" id="GO:0006310">
    <property type="term" value="P:DNA recombination"/>
    <property type="evidence" value="ECO:0007669"/>
    <property type="project" value="UniProtKB-KW"/>
</dbReference>
<dbReference type="HOGENOM" id="CLU_736049_0_0_1"/>
<dbReference type="InParanoid" id="A0A066WH51"/>
<accession>A0A066WH51</accession>
<dbReference type="AlphaFoldDB" id="A0A066WH51"/>
<feature type="compositionally biased region" description="Polar residues" evidence="8">
    <location>
        <begin position="158"/>
        <end position="171"/>
    </location>
</feature>
<dbReference type="STRING" id="1037660.A0A066WH51"/>
<keyword evidence="6" id="KW-0539">Nucleus</keyword>
<comment type="subcellular location">
    <subcellularLocation>
        <location evidence="1">Nucleus</location>
    </subcellularLocation>
</comment>
<sequence length="376" mass="40524">MAMHMSVRPAAYAFARPFRVSTMTFATDSCSSKGCSPPPAEKAPKMPSYKSWTLARLQEEAGKYSFRPSSSNKELVARLERVWQAVHGLPKEMRPPSAECPSGTSIRSRATRSKKAYALDEEFSVIWIGSSEDSSSSVEVATAICVGPQATERGVLNEDTTGSDVPLTSTPLRKGRPRKLVSPAIAGDSVQSATSGSTEGKSADKRKPRRQCNDAKTTVATANTTKVTKEKTRAKEHTRGKGRGKVAVEGDAGDPEDDDDFISSPSSADEAEQAEESAAAIAALSATPSSLFGCGTLKSLHLKQAVQDDAQLWRRILLMEPIPLDEFVSIANRPASRGGAGLGIKTVKHRLELRNWLEMQGICTFADELTGNRRTH</sequence>
<dbReference type="Pfam" id="PF09494">
    <property type="entry name" value="Slx4"/>
    <property type="match status" value="1"/>
</dbReference>
<evidence type="ECO:0000256" key="7">
    <source>
        <dbReference type="ARBA" id="ARBA00029496"/>
    </source>
</evidence>
<evidence type="ECO:0000313" key="9">
    <source>
        <dbReference type="EMBL" id="KDN50354.1"/>
    </source>
</evidence>
<dbReference type="Proteomes" id="UP000027361">
    <property type="component" value="Unassembled WGS sequence"/>
</dbReference>
<keyword evidence="4" id="KW-0233">DNA recombination</keyword>
<keyword evidence="3" id="KW-0227">DNA damage</keyword>
<organism evidence="9 10">
    <name type="scientific">Tilletiaria anomala (strain ATCC 24038 / CBS 436.72 / UBC 951)</name>
    <dbReference type="NCBI Taxonomy" id="1037660"/>
    <lineage>
        <taxon>Eukaryota</taxon>
        <taxon>Fungi</taxon>
        <taxon>Dikarya</taxon>
        <taxon>Basidiomycota</taxon>
        <taxon>Ustilaginomycotina</taxon>
        <taxon>Exobasidiomycetes</taxon>
        <taxon>Georgefischeriales</taxon>
        <taxon>Tilletiariaceae</taxon>
        <taxon>Tilletiaria</taxon>
    </lineage>
</organism>
<comment type="caution">
    <text evidence="9">The sequence shown here is derived from an EMBL/GenBank/DDBJ whole genome shotgun (WGS) entry which is preliminary data.</text>
</comment>
<feature type="compositionally biased region" description="Low complexity" evidence="8">
    <location>
        <begin position="215"/>
        <end position="226"/>
    </location>
</feature>
<evidence type="ECO:0000256" key="4">
    <source>
        <dbReference type="ARBA" id="ARBA00023172"/>
    </source>
</evidence>
<dbReference type="GO" id="GO:0033557">
    <property type="term" value="C:Slx1-Slx4 complex"/>
    <property type="evidence" value="ECO:0007669"/>
    <property type="project" value="InterPro"/>
</dbReference>
<dbReference type="GeneID" id="25264057"/>
<evidence type="ECO:0000256" key="3">
    <source>
        <dbReference type="ARBA" id="ARBA00022763"/>
    </source>
</evidence>
<feature type="compositionally biased region" description="Basic and acidic residues" evidence="8">
    <location>
        <begin position="227"/>
        <end position="239"/>
    </location>
</feature>
<proteinExistence type="inferred from homology"/>
<evidence type="ECO:0000256" key="1">
    <source>
        <dbReference type="ARBA" id="ARBA00004123"/>
    </source>
</evidence>
<reference evidence="9 10" key="1">
    <citation type="submission" date="2014-05" db="EMBL/GenBank/DDBJ databases">
        <title>Draft genome sequence of a rare smut relative, Tilletiaria anomala UBC 951.</title>
        <authorList>
            <consortium name="DOE Joint Genome Institute"/>
            <person name="Toome M."/>
            <person name="Kuo A."/>
            <person name="Henrissat B."/>
            <person name="Lipzen A."/>
            <person name="Tritt A."/>
            <person name="Yoshinaga Y."/>
            <person name="Zane M."/>
            <person name="Barry K."/>
            <person name="Grigoriev I.V."/>
            <person name="Spatafora J.W."/>
            <person name="Aimea M.C."/>
        </authorList>
    </citation>
    <scope>NUCLEOTIDE SEQUENCE [LARGE SCALE GENOMIC DNA]</scope>
    <source>
        <strain evidence="9 10">UBC 951</strain>
    </source>
</reference>
<feature type="compositionally biased region" description="Polar residues" evidence="8">
    <location>
        <begin position="189"/>
        <end position="200"/>
    </location>
</feature>
<name>A0A066WH51_TILAU</name>
<protein>
    <recommendedName>
        <fullName evidence="7">Structure-specific endonuclease subunit SLX4</fullName>
    </recommendedName>
</protein>
<comment type="similarity">
    <text evidence="2">Belongs to the SLX4 family.</text>
</comment>
<keyword evidence="5" id="KW-0234">DNA repair</keyword>
<evidence type="ECO:0000256" key="6">
    <source>
        <dbReference type="ARBA" id="ARBA00023242"/>
    </source>
</evidence>
<evidence type="ECO:0000256" key="8">
    <source>
        <dbReference type="SAM" id="MobiDB-lite"/>
    </source>
</evidence>
<evidence type="ECO:0000256" key="2">
    <source>
        <dbReference type="ARBA" id="ARBA00006661"/>
    </source>
</evidence>
<dbReference type="RefSeq" id="XP_013244479.1">
    <property type="nucleotide sequence ID" value="XM_013389025.1"/>
</dbReference>
<dbReference type="EMBL" id="JMSN01000019">
    <property type="protein sequence ID" value="KDN50354.1"/>
    <property type="molecule type" value="Genomic_DNA"/>
</dbReference>
<feature type="compositionally biased region" description="Acidic residues" evidence="8">
    <location>
        <begin position="251"/>
        <end position="261"/>
    </location>
</feature>
<evidence type="ECO:0000313" key="10">
    <source>
        <dbReference type="Proteomes" id="UP000027361"/>
    </source>
</evidence>
<feature type="region of interest" description="Disordered" evidence="8">
    <location>
        <begin position="153"/>
        <end position="276"/>
    </location>
</feature>
<dbReference type="InterPro" id="IPR018574">
    <property type="entry name" value="Structure-sp_endonuc_su_Slx4"/>
</dbReference>
<dbReference type="GO" id="GO:0006260">
    <property type="term" value="P:DNA replication"/>
    <property type="evidence" value="ECO:0007669"/>
    <property type="project" value="InterPro"/>
</dbReference>
<gene>
    <name evidence="9" type="ORF">K437DRAFT_255058</name>
</gene>
<dbReference type="GO" id="GO:0006281">
    <property type="term" value="P:DNA repair"/>
    <property type="evidence" value="ECO:0007669"/>
    <property type="project" value="UniProtKB-KW"/>
</dbReference>
<dbReference type="OrthoDB" id="5576441at2759"/>
<keyword evidence="10" id="KW-1185">Reference proteome</keyword>